<feature type="compositionally biased region" description="Polar residues" evidence="1">
    <location>
        <begin position="1"/>
        <end position="14"/>
    </location>
</feature>
<evidence type="ECO:0000256" key="1">
    <source>
        <dbReference type="SAM" id="MobiDB-lite"/>
    </source>
</evidence>
<organism evidence="2 3">
    <name type="scientific">Pinctada imbricata</name>
    <name type="common">Atlantic pearl-oyster</name>
    <name type="synonym">Pinctada martensii</name>
    <dbReference type="NCBI Taxonomy" id="66713"/>
    <lineage>
        <taxon>Eukaryota</taxon>
        <taxon>Metazoa</taxon>
        <taxon>Spiralia</taxon>
        <taxon>Lophotrochozoa</taxon>
        <taxon>Mollusca</taxon>
        <taxon>Bivalvia</taxon>
        <taxon>Autobranchia</taxon>
        <taxon>Pteriomorphia</taxon>
        <taxon>Pterioida</taxon>
        <taxon>Pterioidea</taxon>
        <taxon>Pteriidae</taxon>
        <taxon>Pinctada</taxon>
    </lineage>
</organism>
<dbReference type="EMBL" id="VSWD01000010">
    <property type="protein sequence ID" value="KAK3090114.1"/>
    <property type="molecule type" value="Genomic_DNA"/>
</dbReference>
<reference evidence="2" key="1">
    <citation type="submission" date="2019-08" db="EMBL/GenBank/DDBJ databases">
        <title>The improved chromosome-level genome for the pearl oyster Pinctada fucata martensii using PacBio sequencing and Hi-C.</title>
        <authorList>
            <person name="Zheng Z."/>
        </authorList>
    </citation>
    <scope>NUCLEOTIDE SEQUENCE</scope>
    <source>
        <strain evidence="2">ZZ-2019</strain>
        <tissue evidence="2">Adductor muscle</tissue>
    </source>
</reference>
<sequence length="188" mass="21311">MNLKTLNKESSNTKGPHIHQRDQWATDADFDWPSATKIADSVVILDYVGTTLPHFSCYPEVSKNVQLWCKTTSSLLDEHSNRHHDVEAQETHRQSVHDDEPPSYEVVMGSVIQQRMRPQLETLDEYTQSGEDFTDPPPTYEEFIRNVDTDTETSLESPSSVSEGGNKTESESGPCLPNVWTLERMNTV</sequence>
<evidence type="ECO:0000313" key="2">
    <source>
        <dbReference type="EMBL" id="KAK3090114.1"/>
    </source>
</evidence>
<dbReference type="AlphaFoldDB" id="A0AA89BT76"/>
<feature type="region of interest" description="Disordered" evidence="1">
    <location>
        <begin position="1"/>
        <end position="21"/>
    </location>
</feature>
<gene>
    <name evidence="2" type="ORF">FSP39_009287</name>
</gene>
<feature type="compositionally biased region" description="Polar residues" evidence="1">
    <location>
        <begin position="152"/>
        <end position="167"/>
    </location>
</feature>
<dbReference type="Proteomes" id="UP001186944">
    <property type="component" value="Unassembled WGS sequence"/>
</dbReference>
<keyword evidence="3" id="KW-1185">Reference proteome</keyword>
<feature type="region of interest" description="Disordered" evidence="1">
    <location>
        <begin position="150"/>
        <end position="180"/>
    </location>
</feature>
<evidence type="ECO:0000313" key="3">
    <source>
        <dbReference type="Proteomes" id="UP001186944"/>
    </source>
</evidence>
<accession>A0AA89BT76</accession>
<proteinExistence type="predicted"/>
<name>A0AA89BT76_PINIB</name>
<protein>
    <submittedName>
        <fullName evidence="2">Uncharacterized protein</fullName>
    </submittedName>
</protein>
<comment type="caution">
    <text evidence="2">The sequence shown here is derived from an EMBL/GenBank/DDBJ whole genome shotgun (WGS) entry which is preliminary data.</text>
</comment>